<protein>
    <submittedName>
        <fullName evidence="2">Unannotated protein</fullName>
    </submittedName>
</protein>
<proteinExistence type="predicted"/>
<evidence type="ECO:0000256" key="1">
    <source>
        <dbReference type="SAM" id="Phobius"/>
    </source>
</evidence>
<reference evidence="2" key="1">
    <citation type="submission" date="2020-05" db="EMBL/GenBank/DDBJ databases">
        <authorList>
            <person name="Chiriac C."/>
            <person name="Salcher M."/>
            <person name="Ghai R."/>
            <person name="Kavagutti S V."/>
        </authorList>
    </citation>
    <scope>NUCLEOTIDE SEQUENCE</scope>
</reference>
<accession>A0A6J7H7B8</accession>
<keyword evidence="1" id="KW-1133">Transmembrane helix</keyword>
<name>A0A6J7H7B8_9ZZZZ</name>
<evidence type="ECO:0000313" key="2">
    <source>
        <dbReference type="EMBL" id="CAB4912643.1"/>
    </source>
</evidence>
<feature type="transmembrane region" description="Helical" evidence="1">
    <location>
        <begin position="50"/>
        <end position="72"/>
    </location>
</feature>
<sequence>MTYRPEYADVPSADGPEVDPHWLDLQRGSGLPASYLPPMVPGSARPWQRAFALVLITMLVLVTAAGICLTYGPHELFRLS</sequence>
<dbReference type="EMBL" id="CAFBMQ010000136">
    <property type="protein sequence ID" value="CAB4912643.1"/>
    <property type="molecule type" value="Genomic_DNA"/>
</dbReference>
<organism evidence="2">
    <name type="scientific">freshwater metagenome</name>
    <dbReference type="NCBI Taxonomy" id="449393"/>
    <lineage>
        <taxon>unclassified sequences</taxon>
        <taxon>metagenomes</taxon>
        <taxon>ecological metagenomes</taxon>
    </lineage>
</organism>
<dbReference type="AlphaFoldDB" id="A0A6J7H7B8"/>
<keyword evidence="1" id="KW-0812">Transmembrane</keyword>
<gene>
    <name evidence="2" type="ORF">UFOPK3609_00961</name>
</gene>
<keyword evidence="1" id="KW-0472">Membrane</keyword>